<reference evidence="2 3" key="1">
    <citation type="submission" date="2017-10" db="EMBL/GenBank/DDBJ databases">
        <title>The new phylogeny of genus Mycobacterium.</title>
        <authorList>
            <person name="Tortoli E."/>
            <person name="Trovato A."/>
            <person name="Cirillo D.M."/>
        </authorList>
    </citation>
    <scope>NUCLEOTIDE SEQUENCE [LARGE SCALE GENOMIC DNA]</scope>
    <source>
        <strain evidence="2 3">CCUG37673</strain>
    </source>
</reference>
<organism evidence="2 3">
    <name type="scientific">Mycolicibacterium agri</name>
    <name type="common">Mycobacterium agri</name>
    <dbReference type="NCBI Taxonomy" id="36811"/>
    <lineage>
        <taxon>Bacteria</taxon>
        <taxon>Bacillati</taxon>
        <taxon>Actinomycetota</taxon>
        <taxon>Actinomycetes</taxon>
        <taxon>Mycobacteriales</taxon>
        <taxon>Mycobacteriaceae</taxon>
        <taxon>Mycolicibacterium</taxon>
    </lineage>
</organism>
<reference evidence="1" key="3">
    <citation type="submission" date="2020-02" db="EMBL/GenBank/DDBJ databases">
        <authorList>
            <person name="Matsumoto Y."/>
            <person name="Motooka D."/>
            <person name="Nakamura S."/>
        </authorList>
    </citation>
    <scope>NUCLEOTIDE SEQUENCE</scope>
    <source>
        <strain evidence="1">JCM 6377</strain>
    </source>
</reference>
<dbReference type="EMBL" id="BLKS01000001">
    <property type="protein sequence ID" value="GFG51706.1"/>
    <property type="molecule type" value="Genomic_DNA"/>
</dbReference>
<evidence type="ECO:0000313" key="3">
    <source>
        <dbReference type="Proteomes" id="UP000220914"/>
    </source>
</evidence>
<name>A0A2A7N6H5_MYCAG</name>
<dbReference type="AlphaFoldDB" id="A0A2A7N6H5"/>
<dbReference type="Proteomes" id="UP000465302">
    <property type="component" value="Unassembled WGS sequence"/>
</dbReference>
<accession>A0A2A7N6H5</accession>
<dbReference type="EMBL" id="PDCP01000015">
    <property type="protein sequence ID" value="PEG39327.1"/>
    <property type="molecule type" value="Genomic_DNA"/>
</dbReference>
<dbReference type="RefSeq" id="WP_097940034.1">
    <property type="nucleotide sequence ID" value="NZ_BLKS01000001.1"/>
</dbReference>
<keyword evidence="3" id="KW-1185">Reference proteome</keyword>
<comment type="caution">
    <text evidence="2">The sequence shown here is derived from an EMBL/GenBank/DDBJ whole genome shotgun (WGS) entry which is preliminary data.</text>
</comment>
<reference evidence="1 4" key="2">
    <citation type="journal article" date="2019" name="Emerg. Microbes Infect.">
        <title>Comprehensive subspecies identification of 175 nontuberculous mycobacteria species based on 7547 genomic profiles.</title>
        <authorList>
            <person name="Matsumoto Y."/>
            <person name="Kinjo T."/>
            <person name="Motooka D."/>
            <person name="Nabeya D."/>
            <person name="Jung N."/>
            <person name="Uechi K."/>
            <person name="Horii T."/>
            <person name="Iida T."/>
            <person name="Fujita J."/>
            <person name="Nakamura S."/>
        </authorList>
    </citation>
    <scope>NUCLEOTIDE SEQUENCE [LARGE SCALE GENOMIC DNA]</scope>
    <source>
        <strain evidence="1 4">JCM 6377</strain>
    </source>
</reference>
<proteinExistence type="predicted"/>
<dbReference type="Proteomes" id="UP000220914">
    <property type="component" value="Unassembled WGS sequence"/>
</dbReference>
<gene>
    <name evidence="2" type="ORF">CQY20_10575</name>
    <name evidence="1" type="ORF">MAGR_31470</name>
</gene>
<evidence type="ECO:0000313" key="4">
    <source>
        <dbReference type="Proteomes" id="UP000465302"/>
    </source>
</evidence>
<sequence length="62" mass="7138">MTWATRWQRFREVVQEFAEVFAIARAVEAKTLTAEQAAEAINRIGNDRHADAEQKDFDLVTD</sequence>
<evidence type="ECO:0000313" key="2">
    <source>
        <dbReference type="EMBL" id="PEG39327.1"/>
    </source>
</evidence>
<protein>
    <submittedName>
        <fullName evidence="2">Uncharacterized protein</fullName>
    </submittedName>
</protein>
<evidence type="ECO:0000313" key="1">
    <source>
        <dbReference type="EMBL" id="GFG51706.1"/>
    </source>
</evidence>